<evidence type="ECO:0000256" key="1">
    <source>
        <dbReference type="ARBA" id="ARBA00004123"/>
    </source>
</evidence>
<keyword evidence="4 9" id="KW-0805">Transcription regulation</keyword>
<keyword evidence="5 9" id="KW-0010">Activator</keyword>
<name>A0AAV9MVI5_9EURO</name>
<keyword evidence="12" id="KW-1185">Reference proteome</keyword>
<evidence type="ECO:0000256" key="4">
    <source>
        <dbReference type="ARBA" id="ARBA00023015"/>
    </source>
</evidence>
<evidence type="ECO:0000256" key="7">
    <source>
        <dbReference type="ARBA" id="ARBA00023242"/>
    </source>
</evidence>
<proteinExistence type="inferred from homology"/>
<accession>A0AAV9MVI5</accession>
<comment type="caution">
    <text evidence="11">The sequence shown here is derived from an EMBL/GenBank/DDBJ whole genome shotgun (WGS) entry which is preliminary data.</text>
</comment>
<keyword evidence="6 9" id="KW-0804">Transcription</keyword>
<dbReference type="AlphaFoldDB" id="A0AAV9MVI5"/>
<dbReference type="GO" id="GO:0016592">
    <property type="term" value="C:mediator complex"/>
    <property type="evidence" value="ECO:0007669"/>
    <property type="project" value="InterPro"/>
</dbReference>
<sequence length="244" mass="27350">MTTLDSDQVRSLDQTRQLLLSLHTSLVALRSDISQNPQLPSWPALQTHANLISNNLQTITDSLSKHRETFSSAVVNPLPQFPGKERAFILETLLRTKLEPSVEEWIEEGETVATQQQKSAHRGLSTADRDALWQWAPGAANAEARKQKWGADYTLQEIQNGIENVKTGLLRELVEPPEDDDVDDDDEDEYDEVTDDETGPVDKMDIEPLNPDPKSTSPAQNPPLLPRAPQMSMESMHKFMTTGR</sequence>
<reference evidence="11 12" key="1">
    <citation type="submission" date="2023-08" db="EMBL/GenBank/DDBJ databases">
        <title>Black Yeasts Isolated from many extreme environments.</title>
        <authorList>
            <person name="Coleine C."/>
            <person name="Stajich J.E."/>
            <person name="Selbmann L."/>
        </authorList>
    </citation>
    <scope>NUCLEOTIDE SEQUENCE [LARGE SCALE GENOMIC DNA]</scope>
    <source>
        <strain evidence="11 12">CCFEE 5792</strain>
    </source>
</reference>
<dbReference type="Gene3D" id="6.10.250.2610">
    <property type="match status" value="1"/>
</dbReference>
<dbReference type="GO" id="GO:0070847">
    <property type="term" value="C:core mediator complex"/>
    <property type="evidence" value="ECO:0007669"/>
    <property type="project" value="TreeGrafter"/>
</dbReference>
<dbReference type="GO" id="GO:0000978">
    <property type="term" value="F:RNA polymerase II cis-regulatory region sequence-specific DNA binding"/>
    <property type="evidence" value="ECO:0007669"/>
    <property type="project" value="TreeGrafter"/>
</dbReference>
<evidence type="ECO:0000256" key="2">
    <source>
        <dbReference type="ARBA" id="ARBA00005716"/>
    </source>
</evidence>
<feature type="compositionally biased region" description="Acidic residues" evidence="10">
    <location>
        <begin position="175"/>
        <end position="199"/>
    </location>
</feature>
<evidence type="ECO:0000256" key="5">
    <source>
        <dbReference type="ARBA" id="ARBA00023159"/>
    </source>
</evidence>
<evidence type="ECO:0000256" key="6">
    <source>
        <dbReference type="ARBA" id="ARBA00023163"/>
    </source>
</evidence>
<evidence type="ECO:0000313" key="11">
    <source>
        <dbReference type="EMBL" id="KAK5045384.1"/>
    </source>
</evidence>
<keyword evidence="7 9" id="KW-0539">Nucleus</keyword>
<organism evidence="11 12">
    <name type="scientific">Exophiala bonariae</name>
    <dbReference type="NCBI Taxonomy" id="1690606"/>
    <lineage>
        <taxon>Eukaryota</taxon>
        <taxon>Fungi</taxon>
        <taxon>Dikarya</taxon>
        <taxon>Ascomycota</taxon>
        <taxon>Pezizomycotina</taxon>
        <taxon>Eurotiomycetes</taxon>
        <taxon>Chaetothyriomycetidae</taxon>
        <taxon>Chaetothyriales</taxon>
        <taxon>Herpotrichiellaceae</taxon>
        <taxon>Exophiala</taxon>
    </lineage>
</organism>
<evidence type="ECO:0000256" key="9">
    <source>
        <dbReference type="RuleBase" id="RU364144"/>
    </source>
</evidence>
<feature type="region of interest" description="Disordered" evidence="10">
    <location>
        <begin position="173"/>
        <end position="244"/>
    </location>
</feature>
<comment type="subunit">
    <text evidence="9">Component of the Mediator complex.</text>
</comment>
<comment type="subcellular location">
    <subcellularLocation>
        <location evidence="1 9">Nucleus</location>
    </subcellularLocation>
</comment>
<comment type="function">
    <text evidence="9">Component of the Mediator complex, a coactivator involved in the regulated transcription of nearly all RNA polymerase II-dependent genes. Mediator functions as a bridge to convey information from gene-specific regulatory proteins to the basal RNA polymerase II transcription machinery. Mediator is recruited to promoters by direct interactions with regulatory proteins and serves as a scaffold for the assembly of a functional preinitiation complex with RNA polymerase II and the general transcription factors.</text>
</comment>
<protein>
    <recommendedName>
        <fullName evidence="3 9">Mediator of RNA polymerase II transcription subunit 8</fullName>
    </recommendedName>
    <alternativeName>
        <fullName evidence="8 9">Mediator complex subunit 8</fullName>
    </alternativeName>
</protein>
<dbReference type="GO" id="GO:0003712">
    <property type="term" value="F:transcription coregulator activity"/>
    <property type="evidence" value="ECO:0007669"/>
    <property type="project" value="InterPro"/>
</dbReference>
<dbReference type="Pfam" id="PF10232">
    <property type="entry name" value="Med8"/>
    <property type="match status" value="1"/>
</dbReference>
<evidence type="ECO:0000256" key="8">
    <source>
        <dbReference type="ARBA" id="ARBA00031261"/>
    </source>
</evidence>
<evidence type="ECO:0000313" key="12">
    <source>
        <dbReference type="Proteomes" id="UP001358417"/>
    </source>
</evidence>
<dbReference type="PANTHER" id="PTHR13074:SF9">
    <property type="entry name" value="MEDIATOR OF RNA POLYMERASE II TRANSCRIPTION SUBUNIT 8"/>
    <property type="match status" value="1"/>
</dbReference>
<dbReference type="GO" id="GO:0006357">
    <property type="term" value="P:regulation of transcription by RNA polymerase II"/>
    <property type="evidence" value="ECO:0007669"/>
    <property type="project" value="InterPro"/>
</dbReference>
<evidence type="ECO:0000256" key="10">
    <source>
        <dbReference type="SAM" id="MobiDB-lite"/>
    </source>
</evidence>
<dbReference type="PANTHER" id="PTHR13074">
    <property type="entry name" value="MEDIATOR OF RNA POLYMERASE II TRANSCRIPTION SUBUNIT 8"/>
    <property type="match status" value="1"/>
</dbReference>
<gene>
    <name evidence="9" type="primary">MED8</name>
    <name evidence="11" type="ORF">LTR84_009248</name>
</gene>
<comment type="similarity">
    <text evidence="2 9">Belongs to the Mediator complex subunit 8 family.</text>
</comment>
<dbReference type="EMBL" id="JAVRRD010000037">
    <property type="protein sequence ID" value="KAK5045384.1"/>
    <property type="molecule type" value="Genomic_DNA"/>
</dbReference>
<dbReference type="Proteomes" id="UP001358417">
    <property type="component" value="Unassembled WGS sequence"/>
</dbReference>
<evidence type="ECO:0000256" key="3">
    <source>
        <dbReference type="ARBA" id="ARBA00020637"/>
    </source>
</evidence>
<dbReference type="InterPro" id="IPR019364">
    <property type="entry name" value="Mediatior_Med8_fun/met"/>
</dbReference>
<dbReference type="Gene3D" id="1.20.58.1710">
    <property type="match status" value="1"/>
</dbReference>